<dbReference type="InterPro" id="IPR018114">
    <property type="entry name" value="TRYPSIN_HIS"/>
</dbReference>
<dbReference type="InterPro" id="IPR009003">
    <property type="entry name" value="Peptidase_S1_PA"/>
</dbReference>
<keyword evidence="3" id="KW-1015">Disulfide bond</keyword>
<proteinExistence type="predicted"/>
<dbReference type="EMBL" id="PDUG01000002">
    <property type="protein sequence ID" value="PIC46971.1"/>
    <property type="molecule type" value="Genomic_DNA"/>
</dbReference>
<dbReference type="FunFam" id="2.40.10.10:FF:000068">
    <property type="entry name" value="transmembrane protease serine 2"/>
    <property type="match status" value="1"/>
</dbReference>
<evidence type="ECO:0000313" key="6">
    <source>
        <dbReference type="EMBL" id="PIC46971.1"/>
    </source>
</evidence>
<accession>A0A2G5V5Q7</accession>
<dbReference type="Pfam" id="PF00089">
    <property type="entry name" value="Trypsin"/>
    <property type="match status" value="1"/>
</dbReference>
<gene>
    <name evidence="6" type="primary">Cnig_chr_II.g6473</name>
    <name evidence="6" type="ORF">B9Z55_006473</name>
</gene>
<dbReference type="PANTHER" id="PTHR24252">
    <property type="entry name" value="ACROSIN-RELATED"/>
    <property type="match status" value="1"/>
</dbReference>
<name>A0A2G5V5Q7_9PELO</name>
<reference evidence="7" key="1">
    <citation type="submission" date="2017-10" db="EMBL/GenBank/DDBJ databases">
        <title>Rapid genome shrinkage in a self-fertile nematode reveals novel sperm competition proteins.</title>
        <authorList>
            <person name="Yin D."/>
            <person name="Schwarz E.M."/>
            <person name="Thomas C.G."/>
            <person name="Felde R.L."/>
            <person name="Korf I.F."/>
            <person name="Cutter A.D."/>
            <person name="Schartner C.M."/>
            <person name="Ralston E.J."/>
            <person name="Meyer B.J."/>
            <person name="Haag E.S."/>
        </authorList>
    </citation>
    <scope>NUCLEOTIDE SEQUENCE [LARGE SCALE GENOMIC DNA]</scope>
    <source>
        <strain evidence="7">JU1422</strain>
    </source>
</reference>
<evidence type="ECO:0000256" key="4">
    <source>
        <dbReference type="SAM" id="SignalP"/>
    </source>
</evidence>
<keyword evidence="2" id="KW-0378">Hydrolase</keyword>
<evidence type="ECO:0000313" key="7">
    <source>
        <dbReference type="Proteomes" id="UP000230233"/>
    </source>
</evidence>
<dbReference type="PANTHER" id="PTHR24252:SF17">
    <property type="entry name" value="SUPPRESSOR OF TUMORIGENICITY 14 PROTEIN HOMOLOG-RELATED"/>
    <property type="match status" value="1"/>
</dbReference>
<keyword evidence="4" id="KW-0732">Signal</keyword>
<dbReference type="InterPro" id="IPR043504">
    <property type="entry name" value="Peptidase_S1_PA_chymotrypsin"/>
</dbReference>
<evidence type="ECO:0000259" key="5">
    <source>
        <dbReference type="PROSITE" id="PS50240"/>
    </source>
</evidence>
<dbReference type="InterPro" id="IPR001254">
    <property type="entry name" value="Trypsin_dom"/>
</dbReference>
<feature type="domain" description="Peptidase S1" evidence="5">
    <location>
        <begin position="59"/>
        <end position="162"/>
    </location>
</feature>
<dbReference type="GO" id="GO:0006508">
    <property type="term" value="P:proteolysis"/>
    <property type="evidence" value="ECO:0007669"/>
    <property type="project" value="UniProtKB-KW"/>
</dbReference>
<dbReference type="Gene3D" id="2.40.10.10">
    <property type="entry name" value="Trypsin-like serine proteases"/>
    <property type="match status" value="1"/>
</dbReference>
<feature type="chain" id="PRO_5013781332" description="Peptidase S1 domain-containing protein" evidence="4">
    <location>
        <begin position="20"/>
        <end position="202"/>
    </location>
</feature>
<sequence length="202" mass="22824">MGPYCRLVVFIVIIGTVNTINEKEYTLDDECGQHSTNLELAQVRSAQEPADYVTLDHRLIGGSETRPHAWPWTVQLLSRLGQHRCGGSLIDPNFVLTAAHCFAKDRRPTSYSVRVGGHRSGSGSPHRVTAVSIHPWYNIGFPSSYDFAIMRYEGLQGFSEGIFCFQNPSTRQHIYHSKTNMFTTSTRHRKSSVHSHWLGIYT</sequence>
<dbReference type="PROSITE" id="PS00134">
    <property type="entry name" value="TRYPSIN_HIS"/>
    <property type="match status" value="1"/>
</dbReference>
<dbReference type="SUPFAM" id="SSF50494">
    <property type="entry name" value="Trypsin-like serine proteases"/>
    <property type="match status" value="1"/>
</dbReference>
<feature type="signal peptide" evidence="4">
    <location>
        <begin position="1"/>
        <end position="19"/>
    </location>
</feature>
<evidence type="ECO:0000256" key="3">
    <source>
        <dbReference type="ARBA" id="ARBA00023157"/>
    </source>
</evidence>
<dbReference type="GO" id="GO:0004252">
    <property type="term" value="F:serine-type endopeptidase activity"/>
    <property type="evidence" value="ECO:0007669"/>
    <property type="project" value="InterPro"/>
</dbReference>
<evidence type="ECO:0000256" key="2">
    <source>
        <dbReference type="ARBA" id="ARBA00022801"/>
    </source>
</evidence>
<protein>
    <recommendedName>
        <fullName evidence="5">Peptidase S1 domain-containing protein</fullName>
    </recommendedName>
</protein>
<keyword evidence="1" id="KW-0645">Protease</keyword>
<dbReference type="SMART" id="SM00020">
    <property type="entry name" value="Tryp_SPc"/>
    <property type="match status" value="1"/>
</dbReference>
<organism evidence="6 7">
    <name type="scientific">Caenorhabditis nigoni</name>
    <dbReference type="NCBI Taxonomy" id="1611254"/>
    <lineage>
        <taxon>Eukaryota</taxon>
        <taxon>Metazoa</taxon>
        <taxon>Ecdysozoa</taxon>
        <taxon>Nematoda</taxon>
        <taxon>Chromadorea</taxon>
        <taxon>Rhabditida</taxon>
        <taxon>Rhabditina</taxon>
        <taxon>Rhabditomorpha</taxon>
        <taxon>Rhabditoidea</taxon>
        <taxon>Rhabditidae</taxon>
        <taxon>Peloderinae</taxon>
        <taxon>Caenorhabditis</taxon>
    </lineage>
</organism>
<dbReference type="AlphaFoldDB" id="A0A2G5V5Q7"/>
<dbReference type="PROSITE" id="PS50240">
    <property type="entry name" value="TRYPSIN_DOM"/>
    <property type="match status" value="1"/>
</dbReference>
<dbReference type="Proteomes" id="UP000230233">
    <property type="component" value="Chromosome II"/>
</dbReference>
<evidence type="ECO:0000256" key="1">
    <source>
        <dbReference type="ARBA" id="ARBA00022670"/>
    </source>
</evidence>
<dbReference type="OrthoDB" id="5912168at2759"/>
<keyword evidence="7" id="KW-1185">Reference proteome</keyword>
<comment type="caution">
    <text evidence="6">The sequence shown here is derived from an EMBL/GenBank/DDBJ whole genome shotgun (WGS) entry which is preliminary data.</text>
</comment>